<evidence type="ECO:0000313" key="25">
    <source>
        <dbReference type="Proteomes" id="UP000183832"/>
    </source>
</evidence>
<dbReference type="FunFam" id="3.30.70.360:FF:000005">
    <property type="entry name" value="Putative Aminoacylase-1"/>
    <property type="match status" value="2"/>
</dbReference>
<dbReference type="Pfam" id="PF01546">
    <property type="entry name" value="Peptidase_M20"/>
    <property type="match status" value="3"/>
</dbReference>
<dbReference type="InterPro" id="IPR036264">
    <property type="entry name" value="Bact_exopeptidase_dim_dom"/>
</dbReference>
<dbReference type="OrthoDB" id="24670at2759"/>
<evidence type="ECO:0000256" key="22">
    <source>
        <dbReference type="PROSITE-ProRule" id="PRU00221"/>
    </source>
</evidence>
<evidence type="ECO:0000256" key="3">
    <source>
        <dbReference type="ARBA" id="ARBA00004906"/>
    </source>
</evidence>
<keyword evidence="11" id="KW-0833">Ubl conjugation pathway</keyword>
<evidence type="ECO:0000256" key="11">
    <source>
        <dbReference type="ARBA" id="ARBA00022786"/>
    </source>
</evidence>
<comment type="pathway">
    <text evidence="3">Protein modification; protein ubiquitination.</text>
</comment>
<evidence type="ECO:0000256" key="9">
    <source>
        <dbReference type="ARBA" id="ARBA00022723"/>
    </source>
</evidence>
<dbReference type="PANTHER" id="PTHR45892">
    <property type="entry name" value="AMINOACYLASE-1"/>
    <property type="match status" value="1"/>
</dbReference>
<keyword evidence="13 21" id="KW-0862">Zinc</keyword>
<evidence type="ECO:0000256" key="7">
    <source>
        <dbReference type="ARBA" id="ARBA00022490"/>
    </source>
</evidence>
<dbReference type="EMBL" id="CVRI01000020">
    <property type="protein sequence ID" value="CRK91117.1"/>
    <property type="molecule type" value="Genomic_DNA"/>
</dbReference>
<dbReference type="InterPro" id="IPR052083">
    <property type="entry name" value="Aminoacylase-1_M20A"/>
</dbReference>
<dbReference type="InterPro" id="IPR002933">
    <property type="entry name" value="Peptidase_M20"/>
</dbReference>
<dbReference type="InterPro" id="IPR010159">
    <property type="entry name" value="N-acyl_aa_amidohydrolase"/>
</dbReference>
<evidence type="ECO:0000256" key="20">
    <source>
        <dbReference type="PIRSR" id="PIRSR610159-1"/>
    </source>
</evidence>
<dbReference type="GO" id="GO:0006520">
    <property type="term" value="P:amino acid metabolic process"/>
    <property type="evidence" value="ECO:0007669"/>
    <property type="project" value="InterPro"/>
</dbReference>
<feature type="active site" evidence="20">
    <location>
        <position position="797"/>
    </location>
</feature>
<dbReference type="Gene3D" id="1.10.150.900">
    <property type="match status" value="3"/>
</dbReference>
<feature type="binding site" evidence="21">
    <location>
        <position position="795"/>
    </location>
    <ligand>
        <name>Zn(2+)</name>
        <dbReference type="ChEBI" id="CHEBI:29105"/>
        <label>1</label>
    </ligand>
</feature>
<dbReference type="CDD" id="cd05646">
    <property type="entry name" value="M20_AcylaseI_like"/>
    <property type="match status" value="1"/>
</dbReference>
<feature type="binding site" evidence="21">
    <location>
        <position position="1088"/>
    </location>
    <ligand>
        <name>Zn(2+)</name>
        <dbReference type="ChEBI" id="CHEBI:29105"/>
        <label>2</label>
    </ligand>
</feature>
<feature type="binding site" evidence="21">
    <location>
        <position position="890"/>
    </location>
    <ligand>
        <name>Zn(2+)</name>
        <dbReference type="ChEBI" id="CHEBI:29105"/>
        <label>1</label>
    </ligand>
</feature>
<dbReference type="Gene3D" id="3.40.630.10">
    <property type="entry name" value="Zn peptidases"/>
    <property type="match status" value="3"/>
</dbReference>
<name>A0A1J1HSY5_9DIPT</name>
<dbReference type="EC" id="3.5.1.14" evidence="5"/>
<evidence type="ECO:0000256" key="10">
    <source>
        <dbReference type="ARBA" id="ARBA00022737"/>
    </source>
</evidence>
<dbReference type="GO" id="GO:0005737">
    <property type="term" value="C:cytoplasm"/>
    <property type="evidence" value="ECO:0007669"/>
    <property type="project" value="UniProtKB-SubCell"/>
</dbReference>
<evidence type="ECO:0000256" key="5">
    <source>
        <dbReference type="ARBA" id="ARBA00011913"/>
    </source>
</evidence>
<dbReference type="Proteomes" id="UP000183832">
    <property type="component" value="Unassembled WGS sequence"/>
</dbReference>
<comment type="cofactor">
    <cofactor evidence="21">
        <name>Zn(2+)</name>
        <dbReference type="ChEBI" id="CHEBI:29105"/>
    </cofactor>
    <text evidence="21">Binds 2 Zn(2+) ions per subunit.</text>
</comment>
<feature type="binding site" evidence="21">
    <location>
        <position position="828"/>
    </location>
    <ligand>
        <name>Zn(2+)</name>
        <dbReference type="ChEBI" id="CHEBI:29105"/>
        <label>1</label>
    </ligand>
</feature>
<evidence type="ECO:0000256" key="2">
    <source>
        <dbReference type="ARBA" id="ARBA00004496"/>
    </source>
</evidence>
<dbReference type="SUPFAM" id="SSF55031">
    <property type="entry name" value="Bacterial exopeptidase dimerisation domain"/>
    <property type="match status" value="3"/>
</dbReference>
<dbReference type="SMART" id="SM00320">
    <property type="entry name" value="WD40"/>
    <property type="match status" value="5"/>
</dbReference>
<gene>
    <name evidence="24" type="ORF">CLUMA_CG004805</name>
</gene>
<keyword evidence="6" id="KW-0217">Developmental protein</keyword>
<dbReference type="GO" id="GO:0005634">
    <property type="term" value="C:nucleus"/>
    <property type="evidence" value="ECO:0007669"/>
    <property type="project" value="UniProtKB-SubCell"/>
</dbReference>
<keyword evidence="9 21" id="KW-0479">Metal-binding</keyword>
<feature type="domain" description="Peptidase M20 dimerisation" evidence="23">
    <location>
        <begin position="903"/>
        <end position="1012"/>
    </location>
</feature>
<proteinExistence type="inferred from homology"/>
<dbReference type="GO" id="GO:0046872">
    <property type="term" value="F:metal ion binding"/>
    <property type="evidence" value="ECO:0007669"/>
    <property type="project" value="UniProtKB-KW"/>
</dbReference>
<feature type="binding site" evidence="21">
    <location>
        <position position="863"/>
    </location>
    <ligand>
        <name>Zn(2+)</name>
        <dbReference type="ChEBI" id="CHEBI:29105"/>
        <label>2</label>
    </ligand>
</feature>
<accession>A0A1J1HSY5</accession>
<evidence type="ECO:0000256" key="18">
    <source>
        <dbReference type="ARBA" id="ARBA00075735"/>
    </source>
</evidence>
<dbReference type="STRING" id="568069.A0A1J1HSY5"/>
<keyword evidence="8 22" id="KW-0853">WD repeat</keyword>
<dbReference type="NCBIfam" id="TIGR01880">
    <property type="entry name" value="Ac-peptdase-euk"/>
    <property type="match status" value="3"/>
</dbReference>
<feature type="domain" description="Peptidase M20 dimerisation" evidence="23">
    <location>
        <begin position="1291"/>
        <end position="1391"/>
    </location>
</feature>
<reference evidence="24 25" key="1">
    <citation type="submission" date="2015-04" db="EMBL/GenBank/DDBJ databases">
        <authorList>
            <person name="Syromyatnikov M.Y."/>
            <person name="Popov V.N."/>
        </authorList>
    </citation>
    <scope>NUCLEOTIDE SEQUENCE [LARGE SCALE GENOMIC DNA]</scope>
</reference>
<dbReference type="InterPro" id="IPR019775">
    <property type="entry name" value="WD40_repeat_CS"/>
</dbReference>
<evidence type="ECO:0000256" key="6">
    <source>
        <dbReference type="ARBA" id="ARBA00022473"/>
    </source>
</evidence>
<feature type="repeat" description="WD" evidence="22">
    <location>
        <begin position="263"/>
        <end position="298"/>
    </location>
</feature>
<dbReference type="GO" id="GO:0004046">
    <property type="term" value="F:aminoacylase activity"/>
    <property type="evidence" value="ECO:0007669"/>
    <property type="project" value="UniProtKB-EC"/>
</dbReference>
<evidence type="ECO:0000313" key="24">
    <source>
        <dbReference type="EMBL" id="CRK91117.1"/>
    </source>
</evidence>
<sequence length="1498" mass="169808">MSGSSGKRKEIYKYIAPYPLYSMNWSVRPDKRFRLALGSFVEEYNNKVQIISLDDDTSEFSAKSTFDHPYPTTKIMWIPDSKGIFPDLLATSGDYLRIWRAGEPETRMECVLNNNKNSDFCAPLTSFDWNEVDPNLVGTSSIDTTCTIWGLETGQPLGRVNLVAGHVKTQLIAHDKEVYDIAFSRAGGGRDMFASVGADGSVRMFDLRHLEHSTIIYEDPAHTPLLRLAWNKQDPNYLATVAMDACEVIILDVRVPCTPVARLSNHRACVNGIAWAPHSSCHICTAGDDHQALIWDIQQMPRPIEDPILAYTAAEENKNKIGMDSKPNEEERLKLYKRWEANEEIQLFRDYLRYPTVHPNIDYEPCIEFLIKLGKDLGLEVKVERPSVMTKPTVIMSMIGEQPELPSIILNSHMDVVPVFEEYWTQKPFDAFMDLNGKIFARGAQDMKCVGMQYLGALRSFKRNLVTFKRTIHVLFVPEEELGGVGGMADLINTEAFKTLNAGFSLDEGIASPTESFDVYYAERSIWHTIFKIKGTSGSDSSVSLISDTAGEKLRKFLDKIYEYRATQVAKLKSDSKLSIGDVTTVNVTMVDSGEKSKMTPPEIKVMTDFRLAVEVDHDEFEEMIKNWCAYAGGDIDYEFDYKDPFIEPTKTDETNQFWTALQSAFVDLNIKTQVKVFPGGTDARFLRSVGIPAIGFSPMNNTPILLHDNDEYLEADTYLKGIKIYEKIIEKVANQSSLLLISLSEPCVDFLRAQADELGLEFRIEVPVTPKKPICILTWIGTRPELKSIILNSHMDVVPVFQEFWTHDAFAADIDEEGKIFARGSQDMKCVGTQYLGALRHFKRNNIRFKRTIHVTFVPEEEIGGVDGMKEFVHQKEFKLLNAGISLDEGVASPNDEFSVYYAERSIWHVHFTIPGQPGHGSLLLKNTAGEKVRNLLDRFIDYRNSQIKRLNDDPDLTIGDVTTVNITMMKGGVQSNVVPPEYRVTVDMRLALDVDHHHFESMFRKWCDESGEGIKYEFEQKQPKVEPTRTDKSNPFWGAFNEATDELELKTNLLVFPGGTDSRYIRAVGIPAIGFSPMNNTPILLHDNDEFLKADVYLRGIEIYKTIISKLANLDSDKLNDNKYPCVSFLQKLANELGLQFHVECPVSKEKPTVILSWIGIQPELKSIMLNSHMDVVPVFEEFWTHDPFAADTDEEGRIFARGAQDMKCVGMQYLGVIRYFKKNYIQLKRSIHVVFVPDEEIFGPEGMKAFVLTEFFKRLNVGCVLDEGIASPDDTYNMFYAERRCWHVLFRVFGQPGHGSLLLENTAAENLHLLMDKIYDYRASQEKILNENPSLLLGDVTSINVTNIKGGKQRNVLPPFIEATVDIRMAITVNPGEFEEMLNQWIKSCCDNIEIEFEVKEPYCEPTIIDDSNIYWKGFKSAVDELNIKISPQVFPAGTDSSHIRLLGISAFGFSPMINTPVLLHDHDEYLSADVYLQGIEIYKKIIQNMANVEG</sequence>
<dbReference type="InterPro" id="IPR036322">
    <property type="entry name" value="WD40_repeat_dom_sf"/>
</dbReference>
<dbReference type="InterPro" id="IPR001261">
    <property type="entry name" value="ArgE/DapE_CS"/>
</dbReference>
<keyword evidence="7" id="KW-0963">Cytoplasm</keyword>
<feature type="binding site" evidence="21">
    <location>
        <position position="828"/>
    </location>
    <ligand>
        <name>Zn(2+)</name>
        <dbReference type="ChEBI" id="CHEBI:29105"/>
        <label>2</label>
    </ligand>
</feature>
<keyword evidence="10" id="KW-0677">Repeat</keyword>
<evidence type="ECO:0000256" key="1">
    <source>
        <dbReference type="ARBA" id="ARBA00004123"/>
    </source>
</evidence>
<evidence type="ECO:0000259" key="23">
    <source>
        <dbReference type="Pfam" id="PF07687"/>
    </source>
</evidence>
<feature type="domain" description="Peptidase M20 dimerisation" evidence="23">
    <location>
        <begin position="553"/>
        <end position="631"/>
    </location>
</feature>
<dbReference type="Pfam" id="PF07687">
    <property type="entry name" value="M20_dimer"/>
    <property type="match status" value="3"/>
</dbReference>
<dbReference type="InterPro" id="IPR011650">
    <property type="entry name" value="Peptidase_M20_dimer"/>
</dbReference>
<dbReference type="Gene3D" id="2.130.10.10">
    <property type="entry name" value="YVTN repeat-like/Quinoprotein amine dehydrogenase"/>
    <property type="match status" value="1"/>
</dbReference>
<dbReference type="InterPro" id="IPR015943">
    <property type="entry name" value="WD40/YVTN_repeat-like_dom_sf"/>
</dbReference>
<dbReference type="Gene3D" id="3.30.70.360">
    <property type="match status" value="3"/>
</dbReference>
<feature type="active site" description="Proton acceptor" evidence="20">
    <location>
        <position position="862"/>
    </location>
</feature>
<dbReference type="SUPFAM" id="SSF53187">
    <property type="entry name" value="Zn-dependent exopeptidases"/>
    <property type="match status" value="3"/>
</dbReference>
<comment type="similarity">
    <text evidence="16">Belongs to the WD repeat DCAF7 family.</text>
</comment>
<organism evidence="24 25">
    <name type="scientific">Clunio marinus</name>
    <dbReference type="NCBI Taxonomy" id="568069"/>
    <lineage>
        <taxon>Eukaryota</taxon>
        <taxon>Metazoa</taxon>
        <taxon>Ecdysozoa</taxon>
        <taxon>Arthropoda</taxon>
        <taxon>Hexapoda</taxon>
        <taxon>Insecta</taxon>
        <taxon>Pterygota</taxon>
        <taxon>Neoptera</taxon>
        <taxon>Endopterygota</taxon>
        <taxon>Diptera</taxon>
        <taxon>Nematocera</taxon>
        <taxon>Chironomoidea</taxon>
        <taxon>Chironomidae</taxon>
        <taxon>Clunio</taxon>
    </lineage>
</organism>
<comment type="similarity">
    <text evidence="4">Belongs to the peptidase M20A family.</text>
</comment>
<evidence type="ECO:0000256" key="8">
    <source>
        <dbReference type="ARBA" id="ARBA00022574"/>
    </source>
</evidence>
<protein>
    <recommendedName>
        <fullName evidence="17">DDB1- and CUL4-associated factor 7</fullName>
        <ecNumber evidence="5">3.5.1.14</ecNumber>
    </recommendedName>
    <alternativeName>
        <fullName evidence="15">N-acyl-L-amino-acid amidohydrolase</fullName>
    </alternativeName>
    <alternativeName>
        <fullName evidence="18">WD repeat-containing protein 68</fullName>
    </alternativeName>
    <alternativeName>
        <fullName evidence="19">WD repeat-containing protein An11 homolog</fullName>
    </alternativeName>
</protein>
<dbReference type="FunFam" id="3.40.630.10:FF:000019">
    <property type="entry name" value="Aminoacylase 1"/>
    <property type="match status" value="1"/>
</dbReference>
<dbReference type="PROSITE" id="PS00678">
    <property type="entry name" value="WD_REPEATS_1"/>
    <property type="match status" value="1"/>
</dbReference>
<evidence type="ECO:0000256" key="12">
    <source>
        <dbReference type="ARBA" id="ARBA00022801"/>
    </source>
</evidence>
<dbReference type="SUPFAM" id="SSF50978">
    <property type="entry name" value="WD40 repeat-like"/>
    <property type="match status" value="1"/>
</dbReference>
<evidence type="ECO:0000256" key="19">
    <source>
        <dbReference type="ARBA" id="ARBA00079586"/>
    </source>
</evidence>
<evidence type="ECO:0000256" key="17">
    <source>
        <dbReference type="ARBA" id="ARBA00071153"/>
    </source>
</evidence>
<dbReference type="Pfam" id="PF00400">
    <property type="entry name" value="WD40"/>
    <property type="match status" value="2"/>
</dbReference>
<evidence type="ECO:0000256" key="14">
    <source>
        <dbReference type="ARBA" id="ARBA00023242"/>
    </source>
</evidence>
<dbReference type="PANTHER" id="PTHR45892:SF1">
    <property type="entry name" value="AMINOACYLASE-1"/>
    <property type="match status" value="1"/>
</dbReference>
<keyword evidence="14" id="KW-0539">Nucleus</keyword>
<evidence type="ECO:0000256" key="15">
    <source>
        <dbReference type="ARBA" id="ARBA00029656"/>
    </source>
</evidence>
<dbReference type="InterPro" id="IPR001680">
    <property type="entry name" value="WD40_rpt"/>
</dbReference>
<evidence type="ECO:0000256" key="4">
    <source>
        <dbReference type="ARBA" id="ARBA00006247"/>
    </source>
</evidence>
<dbReference type="PROSITE" id="PS50082">
    <property type="entry name" value="WD_REPEATS_2"/>
    <property type="match status" value="1"/>
</dbReference>
<keyword evidence="25" id="KW-1185">Reference proteome</keyword>
<dbReference type="FunFam" id="2.130.10.10:FF:000049">
    <property type="entry name" value="DDB1-and CUL4-associated factor 7"/>
    <property type="match status" value="1"/>
</dbReference>
<comment type="subcellular location">
    <subcellularLocation>
        <location evidence="2">Cytoplasm</location>
    </subcellularLocation>
    <subcellularLocation>
        <location evidence="1">Nucleus</location>
    </subcellularLocation>
</comment>
<dbReference type="FunFam" id="1.10.150.900:FF:000001">
    <property type="entry name" value="Aminoacylase-1, putative"/>
    <property type="match status" value="3"/>
</dbReference>
<evidence type="ECO:0000256" key="13">
    <source>
        <dbReference type="ARBA" id="ARBA00022833"/>
    </source>
</evidence>
<dbReference type="PROSITE" id="PS00758">
    <property type="entry name" value="ARGE_DAPE_CPG2_1"/>
    <property type="match status" value="1"/>
</dbReference>
<evidence type="ECO:0000256" key="21">
    <source>
        <dbReference type="PIRSR" id="PIRSR610159-2"/>
    </source>
</evidence>
<evidence type="ECO:0000256" key="16">
    <source>
        <dbReference type="ARBA" id="ARBA00060896"/>
    </source>
</evidence>
<keyword evidence="12" id="KW-0378">Hydrolase</keyword>